<evidence type="ECO:0000313" key="1">
    <source>
        <dbReference type="EMBL" id="CAG8622702.1"/>
    </source>
</evidence>
<organism evidence="1 2">
    <name type="scientific">Paraglomus occultum</name>
    <dbReference type="NCBI Taxonomy" id="144539"/>
    <lineage>
        <taxon>Eukaryota</taxon>
        <taxon>Fungi</taxon>
        <taxon>Fungi incertae sedis</taxon>
        <taxon>Mucoromycota</taxon>
        <taxon>Glomeromycotina</taxon>
        <taxon>Glomeromycetes</taxon>
        <taxon>Paraglomerales</taxon>
        <taxon>Paraglomeraceae</taxon>
        <taxon>Paraglomus</taxon>
    </lineage>
</organism>
<accession>A0A9N9D2E5</accession>
<dbReference type="EMBL" id="CAJVPJ010002492">
    <property type="protein sequence ID" value="CAG8622702.1"/>
    <property type="molecule type" value="Genomic_DNA"/>
</dbReference>
<gene>
    <name evidence="1" type="ORF">POCULU_LOCUS8500</name>
</gene>
<name>A0A9N9D2E5_9GLOM</name>
<protein>
    <submittedName>
        <fullName evidence="1">10540_t:CDS:1</fullName>
    </submittedName>
</protein>
<keyword evidence="2" id="KW-1185">Reference proteome</keyword>
<dbReference type="Proteomes" id="UP000789572">
    <property type="component" value="Unassembled WGS sequence"/>
</dbReference>
<proteinExistence type="predicted"/>
<dbReference type="OrthoDB" id="2331126at2759"/>
<evidence type="ECO:0000313" key="2">
    <source>
        <dbReference type="Proteomes" id="UP000789572"/>
    </source>
</evidence>
<sequence length="74" mass="8238">MSNVYEAIKLLDSIEERTALRTFFINNPEKKAETELILSTCNDNEEVVALLKSLLKPVPAATVKVLTGSPDELY</sequence>
<dbReference type="AlphaFoldDB" id="A0A9N9D2E5"/>
<reference evidence="1" key="1">
    <citation type="submission" date="2021-06" db="EMBL/GenBank/DDBJ databases">
        <authorList>
            <person name="Kallberg Y."/>
            <person name="Tangrot J."/>
            <person name="Rosling A."/>
        </authorList>
    </citation>
    <scope>NUCLEOTIDE SEQUENCE</scope>
    <source>
        <strain evidence="1">IA702</strain>
    </source>
</reference>
<feature type="non-terminal residue" evidence="1">
    <location>
        <position position="74"/>
    </location>
</feature>
<comment type="caution">
    <text evidence="1">The sequence shown here is derived from an EMBL/GenBank/DDBJ whole genome shotgun (WGS) entry which is preliminary data.</text>
</comment>